<dbReference type="PANTHER" id="PTHR46796:SF15">
    <property type="entry name" value="BLL1074 PROTEIN"/>
    <property type="match status" value="1"/>
</dbReference>
<dbReference type="Proteomes" id="UP000239504">
    <property type="component" value="Unassembled WGS sequence"/>
</dbReference>
<feature type="domain" description="HTH araC/xylS-type" evidence="4">
    <location>
        <begin position="171"/>
        <end position="269"/>
    </location>
</feature>
<dbReference type="AlphaFoldDB" id="A0A2S7K816"/>
<dbReference type="PROSITE" id="PS01124">
    <property type="entry name" value="HTH_ARAC_FAMILY_2"/>
    <property type="match status" value="1"/>
</dbReference>
<keyword evidence="3" id="KW-0804">Transcription</keyword>
<evidence type="ECO:0000256" key="3">
    <source>
        <dbReference type="ARBA" id="ARBA00023163"/>
    </source>
</evidence>
<dbReference type="GO" id="GO:0003700">
    <property type="term" value="F:DNA-binding transcription factor activity"/>
    <property type="evidence" value="ECO:0007669"/>
    <property type="project" value="InterPro"/>
</dbReference>
<protein>
    <recommendedName>
        <fullName evidence="4">HTH araC/xylS-type domain-containing protein</fullName>
    </recommendedName>
</protein>
<accession>A0A2S7K816</accession>
<dbReference type="Pfam" id="PF12833">
    <property type="entry name" value="HTH_18"/>
    <property type="match status" value="1"/>
</dbReference>
<dbReference type="InterPro" id="IPR018060">
    <property type="entry name" value="HTH_AraC"/>
</dbReference>
<keyword evidence="6" id="KW-1185">Reference proteome</keyword>
<evidence type="ECO:0000313" key="5">
    <source>
        <dbReference type="EMBL" id="PQA88640.1"/>
    </source>
</evidence>
<dbReference type="InterPro" id="IPR050204">
    <property type="entry name" value="AraC_XylS_family_regulators"/>
</dbReference>
<reference evidence="5 6" key="1">
    <citation type="submission" date="2017-12" db="EMBL/GenBank/DDBJ databases">
        <authorList>
            <person name="Hurst M.R.H."/>
        </authorList>
    </citation>
    <scope>NUCLEOTIDE SEQUENCE [LARGE SCALE GENOMIC DNA]</scope>
    <source>
        <strain evidence="5 6">SY-3-19</strain>
    </source>
</reference>
<dbReference type="InterPro" id="IPR009057">
    <property type="entry name" value="Homeodomain-like_sf"/>
</dbReference>
<dbReference type="RefSeq" id="WP_104829882.1">
    <property type="nucleotide sequence ID" value="NZ_PJCH01000005.1"/>
</dbReference>
<keyword evidence="1" id="KW-0805">Transcription regulation</keyword>
<proteinExistence type="predicted"/>
<dbReference type="OrthoDB" id="9793400at2"/>
<gene>
    <name evidence="5" type="ORF">CW354_10190</name>
</gene>
<dbReference type="PANTHER" id="PTHR46796">
    <property type="entry name" value="HTH-TYPE TRANSCRIPTIONAL ACTIVATOR RHAS-RELATED"/>
    <property type="match status" value="1"/>
</dbReference>
<organism evidence="5 6">
    <name type="scientific">Hyphococcus luteus</name>
    <dbReference type="NCBI Taxonomy" id="2058213"/>
    <lineage>
        <taxon>Bacteria</taxon>
        <taxon>Pseudomonadati</taxon>
        <taxon>Pseudomonadota</taxon>
        <taxon>Alphaproteobacteria</taxon>
        <taxon>Parvularculales</taxon>
        <taxon>Parvularculaceae</taxon>
        <taxon>Hyphococcus</taxon>
    </lineage>
</organism>
<name>A0A2S7K816_9PROT</name>
<sequence>MASLLKPSGVDAPDHALGQYRAWKIADGPEAPADLAWISAAGAGAPCAHRLLPHGEPSLALLRRRTLDGEVSELRVVVCGPYYKAKQYRPSPREELIAVRLKPEVSAALFGIAPADYSNAAIANAPPVLTDACARTLRLGETADAFSVLDALKDDVQRFTQGRAFKNGPESRAAETMRKTEGRIRLREIAGALGVSERHLRRRFADHVGCAPKAYARYLQITAAALAAERHAAPDWANIAAGAGFHDQAHMINAFKAETGLTPTAFHAERRALL</sequence>
<comment type="caution">
    <text evidence="5">The sequence shown here is derived from an EMBL/GenBank/DDBJ whole genome shotgun (WGS) entry which is preliminary data.</text>
</comment>
<dbReference type="EMBL" id="PJCH01000005">
    <property type="protein sequence ID" value="PQA88640.1"/>
    <property type="molecule type" value="Genomic_DNA"/>
</dbReference>
<evidence type="ECO:0000259" key="4">
    <source>
        <dbReference type="PROSITE" id="PS01124"/>
    </source>
</evidence>
<evidence type="ECO:0000313" key="6">
    <source>
        <dbReference type="Proteomes" id="UP000239504"/>
    </source>
</evidence>
<dbReference type="Gene3D" id="1.10.10.60">
    <property type="entry name" value="Homeodomain-like"/>
    <property type="match status" value="1"/>
</dbReference>
<dbReference type="GO" id="GO:0043565">
    <property type="term" value="F:sequence-specific DNA binding"/>
    <property type="evidence" value="ECO:0007669"/>
    <property type="project" value="InterPro"/>
</dbReference>
<evidence type="ECO:0000256" key="2">
    <source>
        <dbReference type="ARBA" id="ARBA00023125"/>
    </source>
</evidence>
<dbReference type="SUPFAM" id="SSF46689">
    <property type="entry name" value="Homeodomain-like"/>
    <property type="match status" value="2"/>
</dbReference>
<keyword evidence="2" id="KW-0238">DNA-binding</keyword>
<dbReference type="SMART" id="SM00342">
    <property type="entry name" value="HTH_ARAC"/>
    <property type="match status" value="1"/>
</dbReference>
<evidence type="ECO:0000256" key="1">
    <source>
        <dbReference type="ARBA" id="ARBA00023015"/>
    </source>
</evidence>